<dbReference type="InterPro" id="IPR007537">
    <property type="entry name" value="tRNAHis_GuaTrfase_Thg1"/>
</dbReference>
<reference evidence="14 15" key="1">
    <citation type="journal article" date="2020" name="BMC Genomics">
        <title>Intraspecific diversification of the crop wild relative Brassica cretica Lam. using demographic model selection.</title>
        <authorList>
            <person name="Kioukis A."/>
            <person name="Michalopoulou V.A."/>
            <person name="Briers L."/>
            <person name="Pirintsos S."/>
            <person name="Studholme D.J."/>
            <person name="Pavlidis P."/>
            <person name="Sarris P.F."/>
        </authorList>
    </citation>
    <scope>NUCLEOTIDE SEQUENCE [LARGE SCALE GENOMIC DNA]</scope>
    <source>
        <strain evidence="15">cv. PFS-1207/04</strain>
    </source>
</reference>
<sequence length="618" mass="72194">MRKAQRSPVRERKRQSLVEEPSPPDQPRELRSNGVSSKYEYVKSFELEDEVMLPNLILVRIDGRDFSRFSQVHEFEKPNDEAALNLMNSCSSAVLEEFPDVIFAYGYSDEYSFVFKKTSRFYQRRASKILSLVASFFASAYVTKWKEFFPQRKLEYSPSFTSKVIRCASPEVLQAYLAWRQQDCHANNQYETCFWMLVKSGKTIGEAQEVLKDTQKQQKNELLFQKFGINYKTLPELFRQGSCLFKKKIIDLPVEIWFSMKVTKISLLNNMIGAHVEETVKHDENGNPVKRLRRKAVLVHSENIAGRSFWNEHPSLYNDLGHFSKDIGRVEPDFVRSFRFESKLLPLTWVVVRIDGSHFHRVEPDFVRSFRFESKLLPLTWVVVRIDGSHFHRFSDVHEFEKPNDEQALKLMNSCAVAVLEEFEDIHFAYGVSDEYSFVLKRESELYQRQSSKIISAIASLFTSTYVIRWGDFFPHKELKYPPSFDGRAVCYPTYKILLDYLAWRQVDCHINNQYNTCFWMLVKSGKTKTQSQDYLKGTQTREKNELLSSQFGIEYNTLPLIFRMGSSVFRSKEAVAVKNGVVVSGKKPKREGEVVVDHCNIIERGFWEEHPHILSYS</sequence>
<feature type="domain" description="Thg1 C-terminal" evidence="13">
    <location>
        <begin position="172"/>
        <end position="300"/>
    </location>
</feature>
<evidence type="ECO:0000256" key="8">
    <source>
        <dbReference type="ARBA" id="ARBA00022741"/>
    </source>
</evidence>
<dbReference type="Gene3D" id="3.30.70.3000">
    <property type="match status" value="2"/>
</dbReference>
<feature type="domain" description="tRNAHis guanylyltransferase catalytic" evidence="12">
    <location>
        <begin position="39"/>
        <end position="166"/>
    </location>
</feature>
<keyword evidence="8" id="KW-0547">Nucleotide-binding</keyword>
<evidence type="ECO:0000256" key="2">
    <source>
        <dbReference type="ARBA" id="ARBA00010113"/>
    </source>
</evidence>
<evidence type="ECO:0000259" key="13">
    <source>
        <dbReference type="Pfam" id="PF14413"/>
    </source>
</evidence>
<keyword evidence="10" id="KW-0342">GTP-binding</keyword>
<dbReference type="EC" id="2.7.7.79" evidence="3"/>
<dbReference type="Pfam" id="PF14413">
    <property type="entry name" value="Thg1C"/>
    <property type="match status" value="2"/>
</dbReference>
<evidence type="ECO:0000313" key="15">
    <source>
        <dbReference type="Proteomes" id="UP000266723"/>
    </source>
</evidence>
<evidence type="ECO:0000256" key="5">
    <source>
        <dbReference type="ARBA" id="ARBA00022694"/>
    </source>
</evidence>
<keyword evidence="5" id="KW-0819">tRNA processing</keyword>
<gene>
    <name evidence="14" type="ORF">DY000_02029907</name>
</gene>
<evidence type="ECO:0000256" key="6">
    <source>
        <dbReference type="ARBA" id="ARBA00022695"/>
    </source>
</evidence>
<keyword evidence="7" id="KW-0479">Metal-binding</keyword>
<dbReference type="PANTHER" id="PTHR12729:SF11">
    <property type="entry name" value="TRNA(HIS) GUANYLYLTRANSFERASE"/>
    <property type="match status" value="1"/>
</dbReference>
<comment type="caution">
    <text evidence="14">The sequence shown here is derived from an EMBL/GenBank/DDBJ whole genome shotgun (WGS) entry which is preliminary data.</text>
</comment>
<dbReference type="EMBL" id="QGKV02000649">
    <property type="protein sequence ID" value="KAF3575935.1"/>
    <property type="molecule type" value="Genomic_DNA"/>
</dbReference>
<feature type="domain" description="tRNAHis guanylyltransferase catalytic" evidence="12">
    <location>
        <begin position="366"/>
        <end position="493"/>
    </location>
</feature>
<keyword evidence="9" id="KW-0460">Magnesium</keyword>
<dbReference type="InterPro" id="IPR038469">
    <property type="entry name" value="tRNAHis_GuaTrfase_Thg1_sf"/>
</dbReference>
<protein>
    <recommendedName>
        <fullName evidence="3">tRNA(His) guanylyltransferase</fullName>
        <ecNumber evidence="3">2.7.7.79</ecNumber>
    </recommendedName>
</protein>
<evidence type="ECO:0000256" key="10">
    <source>
        <dbReference type="ARBA" id="ARBA00023134"/>
    </source>
</evidence>
<evidence type="ECO:0000259" key="12">
    <source>
        <dbReference type="Pfam" id="PF04446"/>
    </source>
</evidence>
<dbReference type="InterPro" id="IPR024956">
    <property type="entry name" value="tRNAHis_GuaTrfase_cat"/>
</dbReference>
<proteinExistence type="inferred from homology"/>
<keyword evidence="6" id="KW-0548">Nucleotidyltransferase</keyword>
<feature type="compositionally biased region" description="Basic and acidic residues" evidence="11">
    <location>
        <begin position="8"/>
        <end position="17"/>
    </location>
</feature>
<organism evidence="14 15">
    <name type="scientific">Brassica cretica</name>
    <name type="common">Mustard</name>
    <dbReference type="NCBI Taxonomy" id="69181"/>
    <lineage>
        <taxon>Eukaryota</taxon>
        <taxon>Viridiplantae</taxon>
        <taxon>Streptophyta</taxon>
        <taxon>Embryophyta</taxon>
        <taxon>Tracheophyta</taxon>
        <taxon>Spermatophyta</taxon>
        <taxon>Magnoliopsida</taxon>
        <taxon>eudicotyledons</taxon>
        <taxon>Gunneridae</taxon>
        <taxon>Pentapetalae</taxon>
        <taxon>rosids</taxon>
        <taxon>malvids</taxon>
        <taxon>Brassicales</taxon>
        <taxon>Brassicaceae</taxon>
        <taxon>Brassiceae</taxon>
        <taxon>Brassica</taxon>
    </lineage>
</organism>
<feature type="domain" description="Thg1 C-terminal" evidence="13">
    <location>
        <begin position="497"/>
        <end position="604"/>
    </location>
</feature>
<evidence type="ECO:0000256" key="1">
    <source>
        <dbReference type="ARBA" id="ARBA00001946"/>
    </source>
</evidence>
<dbReference type="InterPro" id="IPR025845">
    <property type="entry name" value="Thg1_C_dom"/>
</dbReference>
<evidence type="ECO:0000256" key="9">
    <source>
        <dbReference type="ARBA" id="ARBA00022842"/>
    </source>
</evidence>
<keyword evidence="15" id="KW-1185">Reference proteome</keyword>
<dbReference type="Pfam" id="PF04446">
    <property type="entry name" value="Thg1"/>
    <property type="match status" value="2"/>
</dbReference>
<comment type="cofactor">
    <cofactor evidence="1">
        <name>Mg(2+)</name>
        <dbReference type="ChEBI" id="CHEBI:18420"/>
    </cofactor>
</comment>
<evidence type="ECO:0000313" key="14">
    <source>
        <dbReference type="EMBL" id="KAF3575935.1"/>
    </source>
</evidence>
<comment type="similarity">
    <text evidence="2">Belongs to the tRNA(His) guanylyltransferase family.</text>
</comment>
<evidence type="ECO:0000256" key="7">
    <source>
        <dbReference type="ARBA" id="ARBA00022723"/>
    </source>
</evidence>
<evidence type="ECO:0000256" key="3">
    <source>
        <dbReference type="ARBA" id="ARBA00012511"/>
    </source>
</evidence>
<dbReference type="Proteomes" id="UP000266723">
    <property type="component" value="Unassembled WGS sequence"/>
</dbReference>
<accession>A0ABQ7DEY9</accession>
<name>A0ABQ7DEY9_BRACR</name>
<feature type="region of interest" description="Disordered" evidence="11">
    <location>
        <begin position="1"/>
        <end position="33"/>
    </location>
</feature>
<dbReference type="PANTHER" id="PTHR12729">
    <property type="entry name" value="TRNA(HIS) GUANYLYLTRANSFERASE-RELATED"/>
    <property type="match status" value="1"/>
</dbReference>
<evidence type="ECO:0000256" key="11">
    <source>
        <dbReference type="SAM" id="MobiDB-lite"/>
    </source>
</evidence>
<evidence type="ECO:0000256" key="4">
    <source>
        <dbReference type="ARBA" id="ARBA00022679"/>
    </source>
</evidence>
<keyword evidence="4" id="KW-0808">Transferase</keyword>